<dbReference type="EMBL" id="CP015249">
    <property type="protein sequence ID" value="ANB16266.1"/>
    <property type="molecule type" value="Genomic_DNA"/>
</dbReference>
<keyword evidence="2" id="KW-1185">Reference proteome</keyword>
<protein>
    <submittedName>
        <fullName evidence="1">Uncharacterized protein</fullName>
    </submittedName>
</protein>
<sequence length="40" mass="4212">MSDDTSPCAADPIWLRIQSSDSHESEVAVVFTAIPAAPVP</sequence>
<dbReference type="AlphaFoldDB" id="A0A167G8L8"/>
<gene>
    <name evidence="1" type="ORF">I596_227</name>
</gene>
<accession>A0A167G8L8</accession>
<evidence type="ECO:0000313" key="1">
    <source>
        <dbReference type="EMBL" id="ANB16266.1"/>
    </source>
</evidence>
<organism evidence="1 2">
    <name type="scientific">Dokdonella koreensis DS-123</name>
    <dbReference type="NCBI Taxonomy" id="1300342"/>
    <lineage>
        <taxon>Bacteria</taxon>
        <taxon>Pseudomonadati</taxon>
        <taxon>Pseudomonadota</taxon>
        <taxon>Gammaproteobacteria</taxon>
        <taxon>Lysobacterales</taxon>
        <taxon>Rhodanobacteraceae</taxon>
        <taxon>Dokdonella</taxon>
    </lineage>
</organism>
<dbReference type="Proteomes" id="UP000076830">
    <property type="component" value="Chromosome"/>
</dbReference>
<evidence type="ECO:0000313" key="2">
    <source>
        <dbReference type="Proteomes" id="UP000076830"/>
    </source>
</evidence>
<reference evidence="1 2" key="1">
    <citation type="submission" date="2016-04" db="EMBL/GenBank/DDBJ databases">
        <title>Complete genome sequence of Dokdonella koreensis DS-123T.</title>
        <authorList>
            <person name="Kim J.F."/>
            <person name="Lee H."/>
            <person name="Kwak M.-J."/>
        </authorList>
    </citation>
    <scope>NUCLEOTIDE SEQUENCE [LARGE SCALE GENOMIC DNA]</scope>
    <source>
        <strain evidence="1 2">DS-123</strain>
    </source>
</reference>
<name>A0A167G8L8_9GAMM</name>
<proteinExistence type="predicted"/>
<dbReference type="KEGG" id="dko:I596_227"/>